<comment type="similarity">
    <text evidence="2 5">Belongs to the acyl-CoA dehydrogenase family.</text>
</comment>
<comment type="cofactor">
    <cofactor evidence="1 5">
        <name>FAD</name>
        <dbReference type="ChEBI" id="CHEBI:57692"/>
    </cofactor>
</comment>
<evidence type="ECO:0000259" key="7">
    <source>
        <dbReference type="Pfam" id="PF02770"/>
    </source>
</evidence>
<evidence type="ECO:0000259" key="6">
    <source>
        <dbReference type="Pfam" id="PF00441"/>
    </source>
</evidence>
<evidence type="ECO:0000313" key="10">
    <source>
        <dbReference type="Proteomes" id="UP000199421"/>
    </source>
</evidence>
<proteinExistence type="inferred from homology"/>
<dbReference type="STRING" id="407022.SAMN05661044_00920"/>
<evidence type="ECO:0000256" key="3">
    <source>
        <dbReference type="ARBA" id="ARBA00022630"/>
    </source>
</evidence>
<dbReference type="InterPro" id="IPR006091">
    <property type="entry name" value="Acyl-CoA_Oxase/DH_mid-dom"/>
</dbReference>
<dbReference type="GO" id="GO:0050660">
    <property type="term" value="F:flavin adenine dinucleotide binding"/>
    <property type="evidence" value="ECO:0007669"/>
    <property type="project" value="InterPro"/>
</dbReference>
<feature type="domain" description="Acyl-CoA dehydrogenase/oxidase N-terminal" evidence="8">
    <location>
        <begin position="31"/>
        <end position="116"/>
    </location>
</feature>
<protein>
    <submittedName>
        <fullName evidence="9">Acyl-CoA dehydrogenase</fullName>
    </submittedName>
</protein>
<evidence type="ECO:0000313" key="9">
    <source>
        <dbReference type="EMBL" id="SEK69717.1"/>
    </source>
</evidence>
<dbReference type="SUPFAM" id="SSF47203">
    <property type="entry name" value="Acyl-CoA dehydrogenase C-terminal domain-like"/>
    <property type="match status" value="1"/>
</dbReference>
<evidence type="ECO:0000259" key="8">
    <source>
        <dbReference type="Pfam" id="PF02771"/>
    </source>
</evidence>
<organism evidence="9 10">
    <name type="scientific">Olivibacter domesticus</name>
    <name type="common">Pseudosphingobacterium domesticum</name>
    <dbReference type="NCBI Taxonomy" id="407022"/>
    <lineage>
        <taxon>Bacteria</taxon>
        <taxon>Pseudomonadati</taxon>
        <taxon>Bacteroidota</taxon>
        <taxon>Sphingobacteriia</taxon>
        <taxon>Sphingobacteriales</taxon>
        <taxon>Sphingobacteriaceae</taxon>
        <taxon>Olivibacter</taxon>
    </lineage>
</organism>
<keyword evidence="4 5" id="KW-0274">FAD</keyword>
<dbReference type="RefSeq" id="WP_093319029.1">
    <property type="nucleotide sequence ID" value="NZ_FOAF01000001.1"/>
</dbReference>
<dbReference type="Pfam" id="PF02770">
    <property type="entry name" value="Acyl-CoA_dh_M"/>
    <property type="match status" value="1"/>
</dbReference>
<dbReference type="InterPro" id="IPR013786">
    <property type="entry name" value="AcylCoA_DH/ox_N"/>
</dbReference>
<feature type="domain" description="Acyl-CoA dehydrogenase/oxidase C-terminal" evidence="6">
    <location>
        <begin position="235"/>
        <end position="384"/>
    </location>
</feature>
<dbReference type="Proteomes" id="UP000199421">
    <property type="component" value="Unassembled WGS sequence"/>
</dbReference>
<evidence type="ECO:0000256" key="4">
    <source>
        <dbReference type="ARBA" id="ARBA00022827"/>
    </source>
</evidence>
<dbReference type="PANTHER" id="PTHR43884:SF12">
    <property type="entry name" value="ISOVALERYL-COA DEHYDROGENASE, MITOCHONDRIAL-RELATED"/>
    <property type="match status" value="1"/>
</dbReference>
<dbReference type="InterPro" id="IPR046373">
    <property type="entry name" value="Acyl-CoA_Oxase/DH_mid-dom_sf"/>
</dbReference>
<keyword evidence="3 5" id="KW-0285">Flavoprotein</keyword>
<gene>
    <name evidence="9" type="ORF">SAMN05661044_00920</name>
</gene>
<dbReference type="PANTHER" id="PTHR43884">
    <property type="entry name" value="ACYL-COA DEHYDROGENASE"/>
    <property type="match status" value="1"/>
</dbReference>
<keyword evidence="5" id="KW-0560">Oxidoreductase</keyword>
<accession>A0A1H7J787</accession>
<dbReference type="EMBL" id="FOAF01000001">
    <property type="protein sequence ID" value="SEK69717.1"/>
    <property type="molecule type" value="Genomic_DNA"/>
</dbReference>
<evidence type="ECO:0000256" key="1">
    <source>
        <dbReference type="ARBA" id="ARBA00001974"/>
    </source>
</evidence>
<evidence type="ECO:0000256" key="5">
    <source>
        <dbReference type="RuleBase" id="RU362125"/>
    </source>
</evidence>
<dbReference type="InterPro" id="IPR009100">
    <property type="entry name" value="AcylCoA_DH/oxidase_NM_dom_sf"/>
</dbReference>
<dbReference type="Pfam" id="PF02771">
    <property type="entry name" value="Acyl-CoA_dh_N"/>
    <property type="match status" value="1"/>
</dbReference>
<dbReference type="Gene3D" id="1.20.140.10">
    <property type="entry name" value="Butyryl-CoA Dehydrogenase, subunit A, domain 3"/>
    <property type="match status" value="1"/>
</dbReference>
<reference evidence="10" key="1">
    <citation type="submission" date="2016-10" db="EMBL/GenBank/DDBJ databases">
        <authorList>
            <person name="Varghese N."/>
            <person name="Submissions S."/>
        </authorList>
    </citation>
    <scope>NUCLEOTIDE SEQUENCE [LARGE SCALE GENOMIC DNA]</scope>
    <source>
        <strain evidence="10">DSM 18733</strain>
    </source>
</reference>
<dbReference type="Gene3D" id="1.10.540.10">
    <property type="entry name" value="Acyl-CoA dehydrogenase/oxidase, N-terminal domain"/>
    <property type="match status" value="1"/>
</dbReference>
<dbReference type="Gene3D" id="2.40.110.10">
    <property type="entry name" value="Butyryl-CoA Dehydrogenase, subunit A, domain 2"/>
    <property type="match status" value="1"/>
</dbReference>
<dbReference type="OrthoDB" id="9802867at2"/>
<evidence type="ECO:0000256" key="2">
    <source>
        <dbReference type="ARBA" id="ARBA00009347"/>
    </source>
</evidence>
<keyword evidence="10" id="KW-1185">Reference proteome</keyword>
<dbReference type="AlphaFoldDB" id="A0A1H7J787"/>
<dbReference type="GO" id="GO:0003995">
    <property type="term" value="F:acyl-CoA dehydrogenase activity"/>
    <property type="evidence" value="ECO:0007669"/>
    <property type="project" value="TreeGrafter"/>
</dbReference>
<dbReference type="Pfam" id="PF00441">
    <property type="entry name" value="Acyl-CoA_dh_1"/>
    <property type="match status" value="1"/>
</dbReference>
<name>A0A1H7J787_OLID1</name>
<dbReference type="InterPro" id="IPR009075">
    <property type="entry name" value="AcylCo_DH/oxidase_C"/>
</dbReference>
<feature type="domain" description="Acyl-CoA oxidase/dehydrogenase middle" evidence="7">
    <location>
        <begin position="125"/>
        <end position="214"/>
    </location>
</feature>
<dbReference type="InterPro" id="IPR037069">
    <property type="entry name" value="AcylCoA_DH/ox_N_sf"/>
</dbReference>
<dbReference type="InterPro" id="IPR036250">
    <property type="entry name" value="AcylCo_DH-like_C"/>
</dbReference>
<dbReference type="SUPFAM" id="SSF56645">
    <property type="entry name" value="Acyl-CoA dehydrogenase NM domain-like"/>
    <property type="match status" value="1"/>
</dbReference>
<sequence length="499" mass="56318">MKTENTHSLTAFINNFERTLKKVFYEQADINQLSLERGLPPALWKNIMDAKPLSVAIPEKFGGRGCIVKECLALLSAASYESLPLSLTFGINIALFLEPVAKYADESIKANIFHRFLEQQSMGGLMITEPDFGSDALNMRTAFREEQENFLIQGKKHWQGLTGQADFWIVAARKELENGDLARDIDFFVTDNTITTQHIQVESYYNNLGLYMIPYGLNKINITIPKNQRLKVESTGIKMMLDILHRSRMQFPGMGMGFIKRMLDEALGHCKNRIVGSGNLLSFDSVQFQLSRIQSAFTICSAMCSRSSNISGITNSLATEGLEANSMKAFVTDLMQESAQLCLQVSGANGYKISHIAGRGIVDSRPFQIFEGSNEMLYSQIAEIISKKMKKEKEMNLYSFLASFNLAQRASEHFKDQLNFIPGEMITQRKMVDLGKIISRVICIGYVLDMFDKGFRKDLIENCINNIKMDIAHLASNLSLNNRTEVVYDYAENSNWLGY</sequence>